<dbReference type="PROSITE" id="PS50146">
    <property type="entry name" value="DAGK"/>
    <property type="match status" value="1"/>
</dbReference>
<evidence type="ECO:0000313" key="4">
    <source>
        <dbReference type="Proteomes" id="UP000007648"/>
    </source>
</evidence>
<dbReference type="GO" id="GO:0005783">
    <property type="term" value="C:endoplasmic reticulum"/>
    <property type="evidence" value="ECO:0007669"/>
    <property type="project" value="Ensembl"/>
</dbReference>
<dbReference type="GeneTree" id="ENSGT00940000161197"/>
<dbReference type="GO" id="GO:0008284">
    <property type="term" value="P:positive regulation of cell population proliferation"/>
    <property type="evidence" value="ECO:0007669"/>
    <property type="project" value="Ensembl"/>
</dbReference>
<evidence type="ECO:0000259" key="2">
    <source>
        <dbReference type="PROSITE" id="PS50146"/>
    </source>
</evidence>
<dbReference type="GO" id="GO:0008283">
    <property type="term" value="P:cell population proliferation"/>
    <property type="evidence" value="ECO:0007669"/>
    <property type="project" value="Ensembl"/>
</dbReference>
<reference evidence="3 4" key="1">
    <citation type="journal article" date="2011" name="Proc. Natl. Acad. Sci. U.S.A.">
        <title>Genetic diversity and population structure of the endangered marsupial Sarcophilus harrisii (Tasmanian devil).</title>
        <authorList>
            <person name="Miller W."/>
            <person name="Hayes V.M."/>
            <person name="Ratan A."/>
            <person name="Petersen D.C."/>
            <person name="Wittekindt N.E."/>
            <person name="Miller J."/>
            <person name="Walenz B."/>
            <person name="Knight J."/>
            <person name="Qi J."/>
            <person name="Zhao F."/>
            <person name="Wang Q."/>
            <person name="Bedoya-Reina O.C."/>
            <person name="Katiyar N."/>
            <person name="Tomsho L.P."/>
            <person name="Kasson L.M."/>
            <person name="Hardie R.A."/>
            <person name="Woodbridge P."/>
            <person name="Tindall E.A."/>
            <person name="Bertelsen M.F."/>
            <person name="Dixon D."/>
            <person name="Pyecroft S."/>
            <person name="Helgen K.M."/>
            <person name="Lesk A.M."/>
            <person name="Pringle T.H."/>
            <person name="Patterson N."/>
            <person name="Zhang Y."/>
            <person name="Kreiss A."/>
            <person name="Woods G.M."/>
            <person name="Jones M.E."/>
            <person name="Schuster S.C."/>
        </authorList>
    </citation>
    <scope>NUCLEOTIDE SEQUENCE [LARGE SCALE GENOMIC DNA]</scope>
</reference>
<proteinExistence type="predicted"/>
<dbReference type="PANTHER" id="PTHR12358:SF40">
    <property type="entry name" value="SPHINGOSINE KINASE 2"/>
    <property type="match status" value="1"/>
</dbReference>
<sequence length="594" mass="60947">YPPPPLGSVGLGGAMAGTPLLHGEFGSYPARGPRFALTLTPVALHVQRLRPRPEAWPQGGLVPLAEVSGCRTLCSCSPNDSAAYLCVYTYPRGRRGGRRRAARTFRADRAPDYKENHAEAQRWATALTCLLRGVPLPGDLGESHDFPPPLLLLVNPRGRGPAEMGRTRLMISKGLPSTHPNGGRGWWWWGTPGGGRAAVVNGLLDRPDWEEAVKIPVGVLPCGSGNALAGAINQHGGFEPAIGLDLLLPCSALGGPPLDLLTRPGGPASPLPSVGARVLGPARFTLGTVLRLASLHVYPGRLSYLPASPPASNGPAAAPQPLPRAASELALAPAPASAPPPETHSPLHRSVSDLPLPSPSPPPSPGPCLLSPDPPLPPGPPSLGPSPPDSPASQPGASCGLPPSEGPGEPLAPTKAPASPDAQTSPVPAASPHSESPGPATLPGPKDDLLPPLGSPLPPGWVTLEGDFVLILAQSPSHLCADLVAVPNARFGDGLVHLCWVRGGVSRASLLRLFLAMEKGGHFGLGCPQLGYATARAFRLEPLTRHGILTVDGEQVEYGPLQAQIHPGLGTLLTGPEAPGSQPAGGAPWGGGKA</sequence>
<dbReference type="GO" id="GO:0005524">
    <property type="term" value="F:ATP binding"/>
    <property type="evidence" value="ECO:0007669"/>
    <property type="project" value="UniProtKB-KW"/>
</dbReference>
<dbReference type="GO" id="GO:1904628">
    <property type="term" value="P:cellular response to phorbol 13-acetate 12-myristate"/>
    <property type="evidence" value="ECO:0007669"/>
    <property type="project" value="Ensembl"/>
</dbReference>
<dbReference type="GO" id="GO:0038036">
    <property type="term" value="F:sphingosine-1-phosphate receptor activity"/>
    <property type="evidence" value="ECO:0007669"/>
    <property type="project" value="Ensembl"/>
</dbReference>
<dbReference type="GO" id="GO:0005829">
    <property type="term" value="C:cytosol"/>
    <property type="evidence" value="ECO:0007669"/>
    <property type="project" value="Ensembl"/>
</dbReference>
<dbReference type="Gene3D" id="2.60.200.40">
    <property type="match status" value="1"/>
</dbReference>
<dbReference type="GO" id="GO:1903426">
    <property type="term" value="P:regulation of reactive oxygen species biosynthetic process"/>
    <property type="evidence" value="ECO:0007669"/>
    <property type="project" value="Ensembl"/>
</dbReference>
<dbReference type="InterPro" id="IPR017438">
    <property type="entry name" value="ATP-NAD_kinase_N"/>
</dbReference>
<feature type="compositionally biased region" description="Pro residues" evidence="1">
    <location>
        <begin position="356"/>
        <end position="390"/>
    </location>
</feature>
<dbReference type="SUPFAM" id="SSF111331">
    <property type="entry name" value="NAD kinase/diacylglycerol kinase-like"/>
    <property type="match status" value="1"/>
</dbReference>
<dbReference type="GO" id="GO:0002720">
    <property type="term" value="P:positive regulation of cytokine production involved in immune response"/>
    <property type="evidence" value="ECO:0007669"/>
    <property type="project" value="Ensembl"/>
</dbReference>
<evidence type="ECO:0000256" key="1">
    <source>
        <dbReference type="SAM" id="MobiDB-lite"/>
    </source>
</evidence>
<dbReference type="GO" id="GO:0032736">
    <property type="term" value="P:positive regulation of interleukin-13 production"/>
    <property type="evidence" value="ECO:0007669"/>
    <property type="project" value="Ensembl"/>
</dbReference>
<dbReference type="GO" id="GO:0045815">
    <property type="term" value="P:transcription initiation-coupled chromatin remodeling"/>
    <property type="evidence" value="ECO:0007669"/>
    <property type="project" value="Ensembl"/>
</dbReference>
<feature type="compositionally biased region" description="Low complexity" evidence="1">
    <location>
        <begin position="400"/>
        <end position="413"/>
    </location>
</feature>
<feature type="region of interest" description="Disordered" evidence="1">
    <location>
        <begin position="572"/>
        <end position="594"/>
    </location>
</feature>
<dbReference type="InterPro" id="IPR001206">
    <property type="entry name" value="Diacylglycerol_kinase_cat_dom"/>
</dbReference>
<feature type="region of interest" description="Disordered" evidence="1">
    <location>
        <begin position="330"/>
        <end position="454"/>
    </location>
</feature>
<dbReference type="PANTHER" id="PTHR12358">
    <property type="entry name" value="SPHINGOSINE KINASE"/>
    <property type="match status" value="1"/>
</dbReference>
<dbReference type="GO" id="GO:0042393">
    <property type="term" value="F:histone binding"/>
    <property type="evidence" value="ECO:0007669"/>
    <property type="project" value="Ensembl"/>
</dbReference>
<dbReference type="InterPro" id="IPR050187">
    <property type="entry name" value="Lipid_Phosphate_FormReg"/>
</dbReference>
<feature type="compositionally biased region" description="Low complexity" evidence="1">
    <location>
        <begin position="575"/>
        <end position="586"/>
    </location>
</feature>
<dbReference type="GO" id="GO:0033008">
    <property type="term" value="P:positive regulation of mast cell activation involved in immune response"/>
    <property type="evidence" value="ECO:0007669"/>
    <property type="project" value="Ensembl"/>
</dbReference>
<dbReference type="GO" id="GO:0035556">
    <property type="term" value="P:intracellular signal transduction"/>
    <property type="evidence" value="ECO:0007669"/>
    <property type="project" value="Ensembl"/>
</dbReference>
<dbReference type="GO" id="GO:0030308">
    <property type="term" value="P:negative regulation of cell growth"/>
    <property type="evidence" value="ECO:0007669"/>
    <property type="project" value="Ensembl"/>
</dbReference>
<dbReference type="GO" id="GO:0007420">
    <property type="term" value="P:brain development"/>
    <property type="evidence" value="ECO:0007669"/>
    <property type="project" value="Ensembl"/>
</dbReference>
<protein>
    <submittedName>
        <fullName evidence="3">Sphingosine kinase 2</fullName>
    </submittedName>
</protein>
<dbReference type="InterPro" id="IPR016064">
    <property type="entry name" value="NAD/diacylglycerol_kinase_sf"/>
</dbReference>
<dbReference type="GO" id="GO:2000304">
    <property type="term" value="P:positive regulation of ceramide biosynthetic process"/>
    <property type="evidence" value="ECO:0007669"/>
    <property type="project" value="Ensembl"/>
</dbReference>
<evidence type="ECO:0000313" key="3">
    <source>
        <dbReference type="Ensembl" id="ENSSHAP00000023146.1"/>
    </source>
</evidence>
<dbReference type="Proteomes" id="UP000007648">
    <property type="component" value="Unassembled WGS sequence"/>
</dbReference>
<feature type="domain" description="DAGKc" evidence="2">
    <location>
        <begin position="199"/>
        <end position="267"/>
    </location>
</feature>
<dbReference type="GO" id="GO:0043306">
    <property type="term" value="P:positive regulation of mast cell degranulation"/>
    <property type="evidence" value="ECO:0007669"/>
    <property type="project" value="Ensembl"/>
</dbReference>
<accession>A0A7N4UX89</accession>
<gene>
    <name evidence="3" type="primary">SPHK2</name>
</gene>
<dbReference type="GO" id="GO:0006669">
    <property type="term" value="P:sphinganine-1-phosphate biosynthetic process"/>
    <property type="evidence" value="ECO:0007669"/>
    <property type="project" value="Ensembl"/>
</dbReference>
<dbReference type="GO" id="GO:0046512">
    <property type="term" value="P:sphingosine biosynthetic process"/>
    <property type="evidence" value="ECO:0007669"/>
    <property type="project" value="Ensembl"/>
</dbReference>
<dbReference type="GO" id="GO:0001568">
    <property type="term" value="P:blood vessel development"/>
    <property type="evidence" value="ECO:0007669"/>
    <property type="project" value="Ensembl"/>
</dbReference>
<dbReference type="GO" id="GO:0043122">
    <property type="term" value="P:regulation of canonical NF-kappaB signal transduction"/>
    <property type="evidence" value="ECO:0007669"/>
    <property type="project" value="Ensembl"/>
</dbReference>
<dbReference type="GO" id="GO:0043065">
    <property type="term" value="P:positive regulation of apoptotic process"/>
    <property type="evidence" value="ECO:0007669"/>
    <property type="project" value="Ensembl"/>
</dbReference>
<reference evidence="3" key="2">
    <citation type="submission" date="2025-08" db="UniProtKB">
        <authorList>
            <consortium name="Ensembl"/>
        </authorList>
    </citation>
    <scope>IDENTIFICATION</scope>
</reference>
<dbReference type="GO" id="GO:0032755">
    <property type="term" value="P:positive regulation of interleukin-6 production"/>
    <property type="evidence" value="ECO:0007669"/>
    <property type="project" value="Ensembl"/>
</dbReference>
<reference evidence="3" key="3">
    <citation type="submission" date="2025-09" db="UniProtKB">
        <authorList>
            <consortium name="Ensembl"/>
        </authorList>
    </citation>
    <scope>IDENTIFICATION</scope>
</reference>
<dbReference type="GO" id="GO:0008481">
    <property type="term" value="F:sphingosine kinase activity"/>
    <property type="evidence" value="ECO:0007669"/>
    <property type="project" value="Ensembl"/>
</dbReference>
<dbReference type="GO" id="GO:0005743">
    <property type="term" value="C:mitochondrial inner membrane"/>
    <property type="evidence" value="ECO:0007669"/>
    <property type="project" value="Ensembl"/>
</dbReference>
<dbReference type="GO" id="GO:0032760">
    <property type="term" value="P:positive regulation of tumor necrosis factor production"/>
    <property type="evidence" value="ECO:0007669"/>
    <property type="project" value="Ensembl"/>
</dbReference>
<keyword evidence="4" id="KW-1185">Reference proteome</keyword>
<dbReference type="Gene3D" id="3.40.50.10330">
    <property type="entry name" value="Probable inorganic polyphosphate/atp-NAD kinase, domain 1"/>
    <property type="match status" value="1"/>
</dbReference>
<dbReference type="GO" id="GO:0000786">
    <property type="term" value="C:nucleosome"/>
    <property type="evidence" value="ECO:0007669"/>
    <property type="project" value="Ensembl"/>
</dbReference>
<dbReference type="Ensembl" id="ENSSHAT00000042398.1">
    <property type="protein sequence ID" value="ENSSHAP00000023146.1"/>
    <property type="gene ID" value="ENSSHAG00000024807.1"/>
</dbReference>
<name>A0A7N4UX89_SARHA</name>
<dbReference type="GO" id="GO:0005654">
    <property type="term" value="C:nucleoplasm"/>
    <property type="evidence" value="ECO:0007669"/>
    <property type="project" value="Ensembl"/>
</dbReference>
<dbReference type="AlphaFoldDB" id="A0A7N4UX89"/>
<organism evidence="3 4">
    <name type="scientific">Sarcophilus harrisii</name>
    <name type="common">Tasmanian devil</name>
    <name type="synonym">Sarcophilus laniarius</name>
    <dbReference type="NCBI Taxonomy" id="9305"/>
    <lineage>
        <taxon>Eukaryota</taxon>
        <taxon>Metazoa</taxon>
        <taxon>Chordata</taxon>
        <taxon>Craniata</taxon>
        <taxon>Vertebrata</taxon>
        <taxon>Euteleostomi</taxon>
        <taxon>Mammalia</taxon>
        <taxon>Metatheria</taxon>
        <taxon>Dasyuromorphia</taxon>
        <taxon>Dasyuridae</taxon>
        <taxon>Sarcophilus</taxon>
    </lineage>
</organism>
<dbReference type="FunCoup" id="A0A7N4UX89">
    <property type="interactions" value="2746"/>
</dbReference>
<dbReference type="GO" id="GO:2001169">
    <property type="term" value="P:regulation of ATP biosynthetic process"/>
    <property type="evidence" value="ECO:0007669"/>
    <property type="project" value="Ensembl"/>
</dbReference>
<dbReference type="InParanoid" id="A0A7N4UX89"/>